<dbReference type="PROSITE" id="PS00122">
    <property type="entry name" value="CARBOXYLESTERASE_B_1"/>
    <property type="match status" value="2"/>
</dbReference>
<dbReference type="OrthoDB" id="408631at2759"/>
<feature type="domain" description="Carboxylesterase type B" evidence="6">
    <location>
        <begin position="23"/>
        <end position="517"/>
    </location>
</feature>
<dbReference type="ESTHER" id="linun-a0a1s3k8f3.2">
    <property type="family name" value="Carb_B_Brachiopoda"/>
</dbReference>
<dbReference type="InterPro" id="IPR002018">
    <property type="entry name" value="CarbesteraseB"/>
</dbReference>
<dbReference type="Proteomes" id="UP000085678">
    <property type="component" value="Unplaced"/>
</dbReference>
<proteinExistence type="inferred from homology"/>
<evidence type="ECO:0000256" key="2">
    <source>
        <dbReference type="ARBA" id="ARBA00022729"/>
    </source>
</evidence>
<dbReference type="InterPro" id="IPR051093">
    <property type="entry name" value="Neuroligin/BSAL"/>
</dbReference>
<comment type="similarity">
    <text evidence="1">Belongs to the type-B carboxylesterase/lipase family.</text>
</comment>
<dbReference type="ESTHER" id="linun-a0a1s3k8f3.3">
    <property type="family name" value="Carb_B_Brachiopoda"/>
</dbReference>
<gene>
    <name evidence="8" type="primary">LOC106179609</name>
</gene>
<dbReference type="ESTHER" id="linun-a0a1s3k8f3.1">
    <property type="family name" value="Carb_B_Brachiopoda"/>
</dbReference>
<evidence type="ECO:0000313" key="8">
    <source>
        <dbReference type="RefSeq" id="XP_023931323.1"/>
    </source>
</evidence>
<protein>
    <submittedName>
        <fullName evidence="8">Uncharacterized protein LOC106179609 isoform X2</fullName>
    </submittedName>
</protein>
<dbReference type="InterPro" id="IPR019819">
    <property type="entry name" value="Carboxylesterase_B_CS"/>
</dbReference>
<dbReference type="GO" id="GO:0016787">
    <property type="term" value="F:hydrolase activity"/>
    <property type="evidence" value="ECO:0007669"/>
    <property type="project" value="UniProtKB-KW"/>
</dbReference>
<evidence type="ECO:0000256" key="5">
    <source>
        <dbReference type="SAM" id="SignalP"/>
    </source>
</evidence>
<keyword evidence="7" id="KW-1185">Reference proteome</keyword>
<evidence type="ECO:0000256" key="1">
    <source>
        <dbReference type="ARBA" id="ARBA00005964"/>
    </source>
</evidence>
<feature type="chain" id="PRO_5015136307" evidence="5">
    <location>
        <begin position="22"/>
        <end position="1740"/>
    </location>
</feature>
<evidence type="ECO:0000259" key="6">
    <source>
        <dbReference type="Pfam" id="PF00135"/>
    </source>
</evidence>
<keyword evidence="4" id="KW-0472">Membrane</keyword>
<feature type="transmembrane region" description="Helical" evidence="4">
    <location>
        <begin position="1693"/>
        <end position="1717"/>
    </location>
</feature>
<feature type="domain" description="Carboxylesterase type B" evidence="6">
    <location>
        <begin position="543"/>
        <end position="1078"/>
    </location>
</feature>
<evidence type="ECO:0000256" key="4">
    <source>
        <dbReference type="SAM" id="Phobius"/>
    </source>
</evidence>
<organism evidence="7 8">
    <name type="scientific">Lingula anatina</name>
    <name type="common">Brachiopod</name>
    <name type="synonym">Lingula unguis</name>
    <dbReference type="NCBI Taxonomy" id="7574"/>
    <lineage>
        <taxon>Eukaryota</taxon>
        <taxon>Metazoa</taxon>
        <taxon>Spiralia</taxon>
        <taxon>Lophotrochozoa</taxon>
        <taxon>Brachiopoda</taxon>
        <taxon>Linguliformea</taxon>
        <taxon>Lingulata</taxon>
        <taxon>Lingulida</taxon>
        <taxon>Linguloidea</taxon>
        <taxon>Lingulidae</taxon>
        <taxon>Lingula</taxon>
    </lineage>
</organism>
<dbReference type="PANTHER" id="PTHR43903">
    <property type="entry name" value="NEUROLIGIN"/>
    <property type="match status" value="1"/>
</dbReference>
<dbReference type="SUPFAM" id="SSF53474">
    <property type="entry name" value="alpha/beta-Hydrolases"/>
    <property type="match status" value="3"/>
</dbReference>
<evidence type="ECO:0000256" key="3">
    <source>
        <dbReference type="ARBA" id="ARBA00022801"/>
    </source>
</evidence>
<keyword evidence="3" id="KW-0378">Hydrolase</keyword>
<dbReference type="FunFam" id="3.40.50.1820:FF:000127">
    <property type="entry name" value="Thyroglobulin"/>
    <property type="match status" value="2"/>
</dbReference>
<dbReference type="Gene3D" id="3.40.50.1820">
    <property type="entry name" value="alpha/beta hydrolase"/>
    <property type="match status" value="3"/>
</dbReference>
<dbReference type="GeneID" id="106179609"/>
<dbReference type="RefSeq" id="XP_023931323.1">
    <property type="nucleotide sequence ID" value="XM_024075555.1"/>
</dbReference>
<keyword evidence="4" id="KW-1133">Transmembrane helix</keyword>
<dbReference type="Pfam" id="PF00135">
    <property type="entry name" value="COesterase"/>
    <property type="match status" value="3"/>
</dbReference>
<feature type="domain" description="Carboxylesterase type B" evidence="6">
    <location>
        <begin position="1119"/>
        <end position="1634"/>
    </location>
</feature>
<dbReference type="PROSITE" id="PS00941">
    <property type="entry name" value="CARBOXYLESTERASE_B_2"/>
    <property type="match status" value="2"/>
</dbReference>
<dbReference type="InterPro" id="IPR029058">
    <property type="entry name" value="AB_hydrolase_fold"/>
</dbReference>
<accession>A0A2R2MM73</accession>
<keyword evidence="4" id="KW-0812">Transmembrane</keyword>
<keyword evidence="2 5" id="KW-0732">Signal</keyword>
<reference evidence="8" key="1">
    <citation type="submission" date="2025-08" db="UniProtKB">
        <authorList>
            <consortium name="RefSeq"/>
        </authorList>
    </citation>
    <scope>IDENTIFICATION</scope>
    <source>
        <tissue evidence="8">Gonads</tissue>
    </source>
</reference>
<dbReference type="InterPro" id="IPR019826">
    <property type="entry name" value="Carboxylesterase_B_AS"/>
</dbReference>
<name>A0A2R2MM73_LINAN</name>
<feature type="signal peptide" evidence="5">
    <location>
        <begin position="1"/>
        <end position="21"/>
    </location>
</feature>
<sequence>MIPFSACVLFCVILHADTSFAQRRVTVQQGDINGKISILGSDVISYLGIPYAEPPLGDLRFKRPVPKAAWSSPLNATEYGPICLQMNARFPSSEDCLTLNVHVPQNNNTAPKAVMVWVPGGGFVSGSARAMDPVGLAMADVITVSINYRLGMFGFLTIADDVKGNFGLWDQHLAFRWIKDNIAAFGGDPNRITIFGGSAGSMSVSFHAMSPMSNGLFHRVISQSGIGTQYSVLRPNPTIVTSVSKTSNCNTTDSAALLSCLKGKSAQDLLAASNTLGQLLIWRPYVDNEFITGNVESSSNLLPEQYGNLDYLMGSNSRDGTVGIFVPSEAENGYTESTFRKHVDRMLTGRLDKDIIETALIQEYTADVFNPDNRTRVQQKIEISTDLFFTVPTELNAIKHDRTNGTGSTFVYFLSINTCNKILPTVSWLDGAGHVDELIYINGLVSVLCNGSATPADLALQTAMITYWTNFAKSGNPNLPASVLTQWPKYDHVQREYLDLNENITAKSNLKARRVAFMTDVLQKLVELPSEGVCTETGDAMDDLVVNTFYGKIRGKREVVKEWYWEMFLGVPYAAPPIGEHRFLPPIPPKMWSGIRNATELGYSCHGGAVFLSPSPLKFHEDCLTLNIYVPAGVRMWKDEKLAVMLFIHGGGYVVGSSSEYDGRALSWYGRVIVVTINYRLGIFGFASTGDQNAPGNVGLMDQSLAMRWVKQNIASFGGDPERITIFGESAGAGSVIYQMLSPMSKGLFKRAIAESTWMGAWDLHFIDPAKKNNIDMIREYGIHFNCSSSSVDMIRCLRDINASDIAQYASANMFSLPLKLFTPTVDREFMPYSPSETFDLLLKYKDMIKEDDMVDLLIGTNSGEGLTESFGAILTTFPNGSQTTNGLTEKEFDQIMKAYVTPSVGNNLEIIIPMIQNAYTNLESPDNPMRRLRAFQDVIRDITYVAGSDLAAQVHSTLGGNTYVYRFAHEPSFGHLFLGTYGLPTEPIYGLADHGEELTYVFGQPLFTDVVPMNVSSRDVEVSRQMIAYWSNFARYGSPNGPTVPVFWPQYETSMTSYMYIGNETEVKQNLGGSRVQLLKNVVRRLADSGNCPATSKTMYTPAPSNGSWIMQYIMPDQPEVNTRVGRVRGLALRASAFTGGKDLNLFLGIPYAKPPTGDRRFKKPEPSTAWTETLNATMSAPPCLQLPSDFMMVLGLNHTSEDCLYVSVVVPRGTVVNDKKPVVALIHGGFFINGSPDEHSLGIFSSLGDVITVSINYRLGMLGFMSTGDDTLKGNLGLYDMVAATKWIKENIASFGGNPDKITLFGTGSAGLAVLNMMVSPMAKDYFHQAVITGPTTPYAAQTPAALAEISRNFSAGIGCRQESSSELIECLRSKPADAFIYKGNPYLANHVFLVTDGELIKSDLVTAYTTSTQLKPLVIGSTSDYAGIFLQQYLGYRDSMTQQEVDASIDMTIEAVFPKSGMKDLLKAMIKQQFFSSEIKNDKDRLMALLHFYNSMHKYGWLYMLGVGHASHGGDVYMYEFNHRPQWSWYPEWIGATFRDDIGFLEGLPFDKPLLAELSLSVTDREEMISGALMSYIGNFVGTSNPNQGNFPVSVEWPKFGADDPNYLLAGLRFIAADMRDMMGQEQIRFWHGEGKNNSILDQVATMKMDAQTMSTSAPTMPPAATCPPALGSSDFLNSMNLGVKGVEDLVLALIVIASALGLFLIIAVGYVCVLNGRVGKLKQAAYSTSKTELTKM</sequence>
<evidence type="ECO:0000313" key="7">
    <source>
        <dbReference type="Proteomes" id="UP000085678"/>
    </source>
</evidence>